<dbReference type="Proteomes" id="UP000619761">
    <property type="component" value="Unassembled WGS sequence"/>
</dbReference>
<evidence type="ECO:0000256" key="1">
    <source>
        <dbReference type="SAM" id="SignalP"/>
    </source>
</evidence>
<proteinExistence type="predicted"/>
<comment type="caution">
    <text evidence="2">The sequence shown here is derived from an EMBL/GenBank/DDBJ whole genome shotgun (WGS) entry which is preliminary data.</text>
</comment>
<accession>A0ABQ3B6V1</accession>
<name>A0ABQ3B6V1_9GAMM</name>
<keyword evidence="3" id="KW-1185">Reference proteome</keyword>
<protein>
    <recommendedName>
        <fullName evidence="4">Lipoprotein</fullName>
    </recommendedName>
</protein>
<keyword evidence="1" id="KW-0732">Signal</keyword>
<evidence type="ECO:0008006" key="4">
    <source>
        <dbReference type="Google" id="ProtNLM"/>
    </source>
</evidence>
<organism evidence="2 3">
    <name type="scientific">Cellvibrio zantedeschiae</name>
    <dbReference type="NCBI Taxonomy" id="1237077"/>
    <lineage>
        <taxon>Bacteria</taxon>
        <taxon>Pseudomonadati</taxon>
        <taxon>Pseudomonadota</taxon>
        <taxon>Gammaproteobacteria</taxon>
        <taxon>Cellvibrionales</taxon>
        <taxon>Cellvibrionaceae</taxon>
        <taxon>Cellvibrio</taxon>
    </lineage>
</organism>
<feature type="chain" id="PRO_5047045476" description="Lipoprotein" evidence="1">
    <location>
        <begin position="23"/>
        <end position="187"/>
    </location>
</feature>
<dbReference type="RefSeq" id="WP_189418778.1">
    <property type="nucleotide sequence ID" value="NZ_BMYZ01000002.1"/>
</dbReference>
<feature type="signal peptide" evidence="1">
    <location>
        <begin position="1"/>
        <end position="22"/>
    </location>
</feature>
<reference evidence="3" key="1">
    <citation type="journal article" date="2019" name="Int. J. Syst. Evol. Microbiol.">
        <title>The Global Catalogue of Microorganisms (GCM) 10K type strain sequencing project: providing services to taxonomists for standard genome sequencing and annotation.</title>
        <authorList>
            <consortium name="The Broad Institute Genomics Platform"/>
            <consortium name="The Broad Institute Genome Sequencing Center for Infectious Disease"/>
            <person name="Wu L."/>
            <person name="Ma J."/>
        </authorList>
    </citation>
    <scope>NUCLEOTIDE SEQUENCE [LARGE SCALE GENOMIC DNA]</scope>
    <source>
        <strain evidence="3">KCTC 32239</strain>
    </source>
</reference>
<dbReference type="EMBL" id="BMYZ01000002">
    <property type="protein sequence ID" value="GGY77937.1"/>
    <property type="molecule type" value="Genomic_DNA"/>
</dbReference>
<gene>
    <name evidence="2" type="ORF">GCM10011613_23160</name>
</gene>
<dbReference type="PROSITE" id="PS51257">
    <property type="entry name" value="PROKAR_LIPOPROTEIN"/>
    <property type="match status" value="1"/>
</dbReference>
<evidence type="ECO:0000313" key="2">
    <source>
        <dbReference type="EMBL" id="GGY77937.1"/>
    </source>
</evidence>
<sequence>MTNLTKYVIALIAFIFLSFSCAADTTPEDKINSIEGVYKRRFENMLYDGSGEKFTSEDVVEIVRYSSDAVYFRAALKFANGHACSIWGIAKYDNGSYIYKSNEKPIVSEMQPCTLKISSDNEYLTLTDTLTEDSSGTCRQHCGARGSLSNYKIAISQKRKIRYMPIILKSVQYSESVSAYNEASTLK</sequence>
<evidence type="ECO:0000313" key="3">
    <source>
        <dbReference type="Proteomes" id="UP000619761"/>
    </source>
</evidence>